<dbReference type="InterPro" id="IPR013762">
    <property type="entry name" value="Integrase-like_cat_sf"/>
</dbReference>
<dbReference type="InterPro" id="IPR004107">
    <property type="entry name" value="Integrase_SAM-like_N"/>
</dbReference>
<dbReference type="InterPro" id="IPR011010">
    <property type="entry name" value="DNA_brk_join_enz"/>
</dbReference>
<dbReference type="PANTHER" id="PTHR30349:SF88">
    <property type="entry name" value="BLL1584 PROTEIN"/>
    <property type="match status" value="1"/>
</dbReference>
<dbReference type="InterPro" id="IPR002104">
    <property type="entry name" value="Integrase_catalytic"/>
</dbReference>
<comment type="caution">
    <text evidence="7">The sequence shown here is derived from an EMBL/GenBank/DDBJ whole genome shotgun (WGS) entry which is preliminary data.</text>
</comment>
<keyword evidence="1" id="KW-0229">DNA integration</keyword>
<keyword evidence="8" id="KW-1185">Reference proteome</keyword>
<dbReference type="InterPro" id="IPR044068">
    <property type="entry name" value="CB"/>
</dbReference>
<protein>
    <recommendedName>
        <fullName evidence="9">Tyr recombinase domain-containing protein</fullName>
    </recommendedName>
</protein>
<dbReference type="InterPro" id="IPR050090">
    <property type="entry name" value="Tyrosine_recombinase_XerCD"/>
</dbReference>
<dbReference type="PANTHER" id="PTHR30349">
    <property type="entry name" value="PHAGE INTEGRASE-RELATED"/>
    <property type="match status" value="1"/>
</dbReference>
<dbReference type="InterPro" id="IPR010998">
    <property type="entry name" value="Integrase_recombinase_N"/>
</dbReference>
<evidence type="ECO:0008006" key="9">
    <source>
        <dbReference type="Google" id="ProtNLM"/>
    </source>
</evidence>
<evidence type="ECO:0000259" key="6">
    <source>
        <dbReference type="PROSITE" id="PS51900"/>
    </source>
</evidence>
<proteinExistence type="predicted"/>
<evidence type="ECO:0000256" key="2">
    <source>
        <dbReference type="ARBA" id="ARBA00023125"/>
    </source>
</evidence>
<evidence type="ECO:0000256" key="3">
    <source>
        <dbReference type="ARBA" id="ARBA00023172"/>
    </source>
</evidence>
<dbReference type="EMBL" id="BSPG01000009">
    <property type="protein sequence ID" value="GLS44057.1"/>
    <property type="molecule type" value="Genomic_DNA"/>
</dbReference>
<dbReference type="Pfam" id="PF00589">
    <property type="entry name" value="Phage_integrase"/>
    <property type="match status" value="1"/>
</dbReference>
<evidence type="ECO:0000256" key="4">
    <source>
        <dbReference type="PROSITE-ProRule" id="PRU01248"/>
    </source>
</evidence>
<dbReference type="Gene3D" id="1.10.150.130">
    <property type="match status" value="1"/>
</dbReference>
<dbReference type="Pfam" id="PF02899">
    <property type="entry name" value="Phage_int_SAM_1"/>
    <property type="match status" value="1"/>
</dbReference>
<evidence type="ECO:0000313" key="8">
    <source>
        <dbReference type="Proteomes" id="UP001156881"/>
    </source>
</evidence>
<dbReference type="Proteomes" id="UP001156881">
    <property type="component" value="Unassembled WGS sequence"/>
</dbReference>
<dbReference type="PROSITE" id="PS51898">
    <property type="entry name" value="TYR_RECOMBINASE"/>
    <property type="match status" value="1"/>
</dbReference>
<feature type="domain" description="Tyr recombinase" evidence="5">
    <location>
        <begin position="334"/>
        <end position="531"/>
    </location>
</feature>
<keyword evidence="2 4" id="KW-0238">DNA-binding</keyword>
<keyword evidence="3" id="KW-0233">DNA recombination</keyword>
<gene>
    <name evidence="7" type="ORF">GCM10007884_20440</name>
</gene>
<dbReference type="Gene3D" id="1.10.443.10">
    <property type="entry name" value="Intergrase catalytic core"/>
    <property type="match status" value="1"/>
</dbReference>
<evidence type="ECO:0000256" key="1">
    <source>
        <dbReference type="ARBA" id="ARBA00022908"/>
    </source>
</evidence>
<sequence length="542" mass="60098">MPLAMPRPMKRPGSSFHQFVQRIPADVIGKVRGMTLTIPVGETVVVRRISAATPDVRISLGTRDDNEAKHRHAVATGYLQGVWRAVREGPRRLTHKEAVALAGEAYSAWTEAFEDDPGPPEMWAQVTAHNVQADAGTFGRAAFFIGPDEGRRARSMEERFGRGADAVLARHGLIVDADSRARLIDQIGRAMLQAGEANFARADGDYSPDPAAVRFPKFDTVRSEPAKPAPSGVTIGDLLNKMSAERNHAPKTRSEWTRAVRSLTDHAKVTDPAALTTPMVVAWMDSLVTQGLKAKTINDVYLAAVKALFAWAEVRIGSNPVAKVPRIKRNDEESNERGYTLAEAETVLRAALLESNPARRWLPWLMAYSGARAGEIVQLRRQDIRQEPESGVWYLDFNPEAGRLKNKPSQRVVPLHPHLIEMGFVTWAKGQANERLFYRERAGGAPAGRRDPKSVTINRVGDWVRDDVAVAAVRAGEVAPNHGWRHRFSTELVNLEVPDTTRKRLTGHRLDGEDNRYVGKIVMERLHAAVAKLPRYVTDHVD</sequence>
<evidence type="ECO:0000259" key="5">
    <source>
        <dbReference type="PROSITE" id="PS51898"/>
    </source>
</evidence>
<dbReference type="PROSITE" id="PS51900">
    <property type="entry name" value="CB"/>
    <property type="match status" value="1"/>
</dbReference>
<reference evidence="8" key="1">
    <citation type="journal article" date="2019" name="Int. J. Syst. Evol. Microbiol.">
        <title>The Global Catalogue of Microorganisms (GCM) 10K type strain sequencing project: providing services to taxonomists for standard genome sequencing and annotation.</title>
        <authorList>
            <consortium name="The Broad Institute Genomics Platform"/>
            <consortium name="The Broad Institute Genome Sequencing Center for Infectious Disease"/>
            <person name="Wu L."/>
            <person name="Ma J."/>
        </authorList>
    </citation>
    <scope>NUCLEOTIDE SEQUENCE [LARGE SCALE GENOMIC DNA]</scope>
    <source>
        <strain evidence="8">NBRC 107710</strain>
    </source>
</reference>
<dbReference type="SUPFAM" id="SSF56349">
    <property type="entry name" value="DNA breaking-rejoining enzymes"/>
    <property type="match status" value="1"/>
</dbReference>
<name>A0ABQ6D7B8_9HYPH</name>
<organism evidence="7 8">
    <name type="scientific">Methylobacterium brachythecii</name>
    <dbReference type="NCBI Taxonomy" id="1176177"/>
    <lineage>
        <taxon>Bacteria</taxon>
        <taxon>Pseudomonadati</taxon>
        <taxon>Pseudomonadota</taxon>
        <taxon>Alphaproteobacteria</taxon>
        <taxon>Hyphomicrobiales</taxon>
        <taxon>Methylobacteriaceae</taxon>
        <taxon>Methylobacterium</taxon>
    </lineage>
</organism>
<evidence type="ECO:0000313" key="7">
    <source>
        <dbReference type="EMBL" id="GLS44057.1"/>
    </source>
</evidence>
<accession>A0ABQ6D7B8</accession>
<feature type="domain" description="Core-binding (CB)" evidence="6">
    <location>
        <begin position="233"/>
        <end position="313"/>
    </location>
</feature>